<dbReference type="PANTHER" id="PTHR12526:SF590">
    <property type="entry name" value="ALPHA-MALTOSE-1-PHOSPHATE SYNTHASE"/>
    <property type="match status" value="1"/>
</dbReference>
<evidence type="ECO:0000313" key="1">
    <source>
        <dbReference type="EMBL" id="HFM96696.1"/>
    </source>
</evidence>
<reference evidence="1" key="1">
    <citation type="journal article" date="2020" name="mSystems">
        <title>Genome- and Community-Level Interaction Insights into Carbon Utilization and Element Cycling Functions of Hydrothermarchaeota in Hydrothermal Sediment.</title>
        <authorList>
            <person name="Zhou Z."/>
            <person name="Liu Y."/>
            <person name="Xu W."/>
            <person name="Pan J."/>
            <person name="Luo Z.H."/>
            <person name="Li M."/>
        </authorList>
    </citation>
    <scope>NUCLEOTIDE SEQUENCE [LARGE SCALE GENOMIC DNA]</scope>
    <source>
        <strain evidence="1">SpSt-418</strain>
    </source>
</reference>
<gene>
    <name evidence="1" type="ORF">ENR64_02820</name>
</gene>
<organism evidence="1">
    <name type="scientific">Oscillatoriales cyanobacterium SpSt-418</name>
    <dbReference type="NCBI Taxonomy" id="2282169"/>
    <lineage>
        <taxon>Bacteria</taxon>
        <taxon>Bacillati</taxon>
        <taxon>Cyanobacteriota</taxon>
        <taxon>Cyanophyceae</taxon>
        <taxon>Oscillatoriophycideae</taxon>
        <taxon>Oscillatoriales</taxon>
    </lineage>
</organism>
<dbReference type="Pfam" id="PF13692">
    <property type="entry name" value="Glyco_trans_1_4"/>
    <property type="match status" value="1"/>
</dbReference>
<dbReference type="AlphaFoldDB" id="A0A7C3PFV1"/>
<dbReference type="CDD" id="cd03801">
    <property type="entry name" value="GT4_PimA-like"/>
    <property type="match status" value="1"/>
</dbReference>
<dbReference type="SUPFAM" id="SSF53756">
    <property type="entry name" value="UDP-Glycosyltransferase/glycogen phosphorylase"/>
    <property type="match status" value="1"/>
</dbReference>
<sequence>MKYHIAFGCPTNLETIAHESSQGRCPRHAMLLLQARLNTTMHVPEADRVNFTDRLNAKLIGTPATWAMARRLAKQLSEEDVVIATGEDIGIPLAFLFSQKRNRPKLAIVTHNLDRPKARLLLKLWQIHKHVDLFLPLCTPQADFLKRHLSVPALRVQQLPGHADQQFFTPGSPASLKTRPTIVSVGLEQRDYRVLAEATADLEVDVRISAFSRDAKAIGRVFPKVMPANMTHQFYAWRELVQLYRDADLVVVSTIDNKYAAGVTTLVEAIACRRPVIASASQGLTEYLIPGMIDSFIPGDATGLKQAIIRHLSDRQQAEAKAALSYDFAMQHYSMERHVDAIVESLRVVGLTKFRQQLQTSIGT</sequence>
<comment type="caution">
    <text evidence="1">The sequence shown here is derived from an EMBL/GenBank/DDBJ whole genome shotgun (WGS) entry which is preliminary data.</text>
</comment>
<keyword evidence="1" id="KW-0808">Transferase</keyword>
<dbReference type="EMBL" id="DSRU01000039">
    <property type="protein sequence ID" value="HFM96696.1"/>
    <property type="molecule type" value="Genomic_DNA"/>
</dbReference>
<name>A0A7C3PFV1_9CYAN</name>
<protein>
    <submittedName>
        <fullName evidence="1">Glycosyltransferase</fullName>
    </submittedName>
</protein>
<proteinExistence type="predicted"/>
<dbReference type="PANTHER" id="PTHR12526">
    <property type="entry name" value="GLYCOSYLTRANSFERASE"/>
    <property type="match status" value="1"/>
</dbReference>
<dbReference type="Gene3D" id="3.40.50.2000">
    <property type="entry name" value="Glycogen Phosphorylase B"/>
    <property type="match status" value="2"/>
</dbReference>
<accession>A0A7C3PFV1</accession>
<dbReference type="GO" id="GO:0016757">
    <property type="term" value="F:glycosyltransferase activity"/>
    <property type="evidence" value="ECO:0007669"/>
    <property type="project" value="InterPro"/>
</dbReference>